<dbReference type="Pfam" id="PF20272">
    <property type="entry name" value="E2-Crich"/>
    <property type="match status" value="1"/>
</dbReference>
<dbReference type="Pfam" id="PF20298">
    <property type="entry name" value="E2-ntca"/>
    <property type="match status" value="1"/>
</dbReference>
<evidence type="ECO:0000313" key="4">
    <source>
        <dbReference type="Proteomes" id="UP000673383"/>
    </source>
</evidence>
<feature type="domain" description="Cysteine-rich" evidence="1">
    <location>
        <begin position="130"/>
        <end position="260"/>
    </location>
</feature>
<dbReference type="RefSeq" id="WP_051448097.1">
    <property type="nucleotide sequence ID" value="NZ_CP126003.1"/>
</dbReference>
<accession>A0A8I1Y0N0</accession>
<evidence type="ECO:0000313" key="3">
    <source>
        <dbReference type="EMBL" id="MBP1290412.1"/>
    </source>
</evidence>
<feature type="domain" description="Prokaryotic E2" evidence="2">
    <location>
        <begin position="26"/>
        <end position="124"/>
    </location>
</feature>
<evidence type="ECO:0000259" key="2">
    <source>
        <dbReference type="Pfam" id="PF20298"/>
    </source>
</evidence>
<reference evidence="3" key="1">
    <citation type="submission" date="2021-02" db="EMBL/GenBank/DDBJ databases">
        <title>Genomic Encyclopedia of Type Strains, Phase IV (KMG-V): Genome sequencing to study the core and pangenomes of soil and plant-associated prokaryotes.</title>
        <authorList>
            <person name="Whitman W."/>
        </authorList>
    </citation>
    <scope>NUCLEOTIDE SEQUENCE</scope>
    <source>
        <strain evidence="3">USDA 406</strain>
    </source>
</reference>
<dbReference type="Proteomes" id="UP000673383">
    <property type="component" value="Unassembled WGS sequence"/>
</dbReference>
<dbReference type="InterPro" id="IPR046891">
    <property type="entry name" value="E2-ntca"/>
</dbReference>
<dbReference type="InterPro" id="IPR046892">
    <property type="entry name" value="E2-Crich"/>
</dbReference>
<name>A0A8I1Y0N0_BRAEL</name>
<protein>
    <submittedName>
        <fullName evidence="3">Uncharacterized protein</fullName>
    </submittedName>
</protein>
<evidence type="ECO:0000259" key="1">
    <source>
        <dbReference type="Pfam" id="PF20272"/>
    </source>
</evidence>
<gene>
    <name evidence="3" type="ORF">JOH49_000165</name>
</gene>
<dbReference type="EMBL" id="JAFICZ010000001">
    <property type="protein sequence ID" value="MBP1290412.1"/>
    <property type="molecule type" value="Genomic_DNA"/>
</dbReference>
<proteinExistence type="predicted"/>
<dbReference type="AlphaFoldDB" id="A0A8I1Y0N0"/>
<comment type="caution">
    <text evidence="3">The sequence shown here is derived from an EMBL/GenBank/DDBJ whole genome shotgun (WGS) entry which is preliminary data.</text>
</comment>
<organism evidence="3 4">
    <name type="scientific">Bradyrhizobium elkanii</name>
    <dbReference type="NCBI Taxonomy" id="29448"/>
    <lineage>
        <taxon>Bacteria</taxon>
        <taxon>Pseudomonadati</taxon>
        <taxon>Pseudomonadota</taxon>
        <taxon>Alphaproteobacteria</taxon>
        <taxon>Hyphomicrobiales</taxon>
        <taxon>Nitrobacteraceae</taxon>
        <taxon>Bradyrhizobium</taxon>
    </lineage>
</organism>
<sequence length="265" mass="29137">MPPSPFEIISGVSAAHHAQPIVLERNHAILDVAPPTVSGAPGPTYRLRIEGVGYAAVVREVTPTLLPACCPERHISCDGTFCLYWEEAEPLSVTDADSASVWFGKLLVFLRRQRVAAARRQWPAKSEARAHGMSAARHQAVAERAASELGPRFRKHLDELRLSTQRKSVAGQPRIRLLRDGVRLVTVSERDSRLMTKRARCKCDDAARLGLPACSCDDHEASLTDLTVALHGWKRAEEDFYAAYTALGIECCGTMDDCPLRKEAA</sequence>